<name>A0A2L0HD94_RHIFR</name>
<comment type="similarity">
    <text evidence="1">Belongs to the four-carbon acid sugar kinase family.</text>
</comment>
<evidence type="ECO:0000313" key="9">
    <source>
        <dbReference type="EMBL" id="AUX79435.1"/>
    </source>
</evidence>
<evidence type="ECO:0000259" key="7">
    <source>
        <dbReference type="Pfam" id="PF07005"/>
    </source>
</evidence>
<dbReference type="Proteomes" id="UP000239340">
    <property type="component" value="Plasmid pSfreNXT3c"/>
</dbReference>
<evidence type="ECO:0000256" key="4">
    <source>
        <dbReference type="ARBA" id="ARBA00022777"/>
    </source>
</evidence>
<keyword evidence="6" id="KW-0119">Carbohydrate metabolism</keyword>
<organism evidence="9 10">
    <name type="scientific">Rhizobium fredii</name>
    <name type="common">Sinorhizobium fredii</name>
    <dbReference type="NCBI Taxonomy" id="380"/>
    <lineage>
        <taxon>Bacteria</taxon>
        <taxon>Pseudomonadati</taxon>
        <taxon>Pseudomonadota</taxon>
        <taxon>Alphaproteobacteria</taxon>
        <taxon>Hyphomicrobiales</taxon>
        <taxon>Rhizobiaceae</taxon>
        <taxon>Sinorhizobium/Ensifer group</taxon>
        <taxon>Sinorhizobium</taxon>
    </lineage>
</organism>
<dbReference type="GO" id="GO:0005524">
    <property type="term" value="F:ATP binding"/>
    <property type="evidence" value="ECO:0007669"/>
    <property type="project" value="UniProtKB-KW"/>
</dbReference>
<keyword evidence="9" id="KW-0614">Plasmid</keyword>
<keyword evidence="3" id="KW-0547">Nucleotide-binding</keyword>
<dbReference type="InterPro" id="IPR010737">
    <property type="entry name" value="4-carb_acid_sugar_kinase_N"/>
</dbReference>
<evidence type="ECO:0000313" key="10">
    <source>
        <dbReference type="Proteomes" id="UP000239340"/>
    </source>
</evidence>
<reference evidence="9 10" key="1">
    <citation type="submission" date="2017-10" db="EMBL/GenBank/DDBJ databases">
        <title>Analysis of the genome sequences of Rhizobium populations associated to common bean (phaseolus vulgaris).</title>
        <authorList>
            <person name="Bustos P."/>
            <person name="Santamaria R.I."/>
            <person name="Miranda-Sanchez F."/>
            <person name="Perez-Carrascal O."/>
            <person name="Juarez S."/>
            <person name="Lozano L."/>
            <person name="Martinez-Flores I."/>
            <person name="Vinuesa P."/>
            <person name="Martinez-Romero E."/>
            <person name="Cevallos M.A."/>
            <person name="Romero D."/>
            <person name="Davila G."/>
            <person name="Gonzalez V."/>
        </authorList>
    </citation>
    <scope>NUCLEOTIDE SEQUENCE [LARGE SCALE GENOMIC DNA]</scope>
    <source>
        <strain evidence="9 10">NXT3</strain>
        <plasmid evidence="10">Plasmid psfrenxt3c</plasmid>
    </source>
</reference>
<dbReference type="Gene3D" id="3.40.980.20">
    <property type="entry name" value="Four-carbon acid sugar kinase, nucleotide binding domain"/>
    <property type="match status" value="1"/>
</dbReference>
<dbReference type="GO" id="GO:0016301">
    <property type="term" value="F:kinase activity"/>
    <property type="evidence" value="ECO:0007669"/>
    <property type="project" value="UniProtKB-KW"/>
</dbReference>
<dbReference type="InterPro" id="IPR037051">
    <property type="entry name" value="4-carb_acid_sugar_kinase_N_sf"/>
</dbReference>
<dbReference type="InterPro" id="IPR031475">
    <property type="entry name" value="NBD_C"/>
</dbReference>
<evidence type="ECO:0000256" key="1">
    <source>
        <dbReference type="ARBA" id="ARBA00005715"/>
    </source>
</evidence>
<keyword evidence="4" id="KW-0418">Kinase</keyword>
<dbReference type="SUPFAM" id="SSF142764">
    <property type="entry name" value="YgbK-like"/>
    <property type="match status" value="1"/>
</dbReference>
<dbReference type="InterPro" id="IPR042213">
    <property type="entry name" value="NBD_C_sf"/>
</dbReference>
<evidence type="ECO:0000256" key="2">
    <source>
        <dbReference type="ARBA" id="ARBA00022679"/>
    </source>
</evidence>
<keyword evidence="2" id="KW-0808">Transferase</keyword>
<keyword evidence="5" id="KW-0067">ATP-binding</keyword>
<evidence type="ECO:0000256" key="3">
    <source>
        <dbReference type="ARBA" id="ARBA00022741"/>
    </source>
</evidence>
<dbReference type="Pfam" id="PF07005">
    <property type="entry name" value="SBD_N"/>
    <property type="match status" value="1"/>
</dbReference>
<feature type="domain" description="Four-carbon acid sugar kinase nucleotide binding" evidence="8">
    <location>
        <begin position="273"/>
        <end position="434"/>
    </location>
</feature>
<dbReference type="AlphaFoldDB" id="A0A2L0HD94"/>
<gene>
    <name evidence="9" type="ORF">NXT3_PC00261</name>
</gene>
<evidence type="ECO:0000256" key="6">
    <source>
        <dbReference type="ARBA" id="ARBA00023277"/>
    </source>
</evidence>
<dbReference type="Pfam" id="PF17042">
    <property type="entry name" value="NBD_C"/>
    <property type="match status" value="1"/>
</dbReference>
<feature type="domain" description="Four-carbon acid sugar kinase N-terminal" evidence="7">
    <location>
        <begin position="9"/>
        <end position="246"/>
    </location>
</feature>
<dbReference type="Gene3D" id="3.40.50.10840">
    <property type="entry name" value="Putative sugar-binding, N-terminal domain"/>
    <property type="match status" value="1"/>
</dbReference>
<evidence type="ECO:0000259" key="8">
    <source>
        <dbReference type="Pfam" id="PF17042"/>
    </source>
</evidence>
<sequence length="450" mass="48962">MEGKRPLVGFYGDDFTGSSENLAQFHRNGLRTRLYLRVPSQEALAEAACDLDVVGFAGTARALDNSQITAEVFPAFKALQSLGCTFLQYKICSTFDSAPRVGNFGFAAEQLAGGGGEYDLVVLAATPDFGRYTAFGNHYAKFGSEIVRLDRHPSMSNHPRTPMKESDLRRHLADLCSLDFANIFLPEIRNEATLSERLENFLSDGKGVVFDGVDNRDLENIASALWEHHKSRPVFAIAAQGLAQALGKQLAKQKNPLDLLDVGTAIAPASNLLVLSGSCAIQTGRQIDAAVQAGWATLELNPLELTDSRAVAHKIEVVKPQIMAHLANEQPTIVYTARGHAMDRDRFEDIPPQLIGEAYANLMIAARKETGVQRVVLAGGDSSSYAVRQSAAESLTIKVFDRVQHGHLCELMGGGLDGLEVLLKGGQVGDDDYFMRVLHGTEKQHEEALR</sequence>
<evidence type="ECO:0000256" key="5">
    <source>
        <dbReference type="ARBA" id="ARBA00022840"/>
    </source>
</evidence>
<accession>A0A2L0HD94</accession>
<protein>
    <recommendedName>
        <fullName evidence="11">Hrp-dependent type III effector protein</fullName>
    </recommendedName>
</protein>
<evidence type="ECO:0008006" key="11">
    <source>
        <dbReference type="Google" id="ProtNLM"/>
    </source>
</evidence>
<dbReference type="EMBL" id="CP024310">
    <property type="protein sequence ID" value="AUX79435.1"/>
    <property type="molecule type" value="Genomic_DNA"/>
</dbReference>
<dbReference type="RefSeq" id="WP_104840870.1">
    <property type="nucleotide sequence ID" value="NZ_CP024310.1"/>
</dbReference>
<proteinExistence type="inferred from homology"/>
<geneLocation type="plasmid" evidence="10">
    <name>psfrenxt3c</name>
</geneLocation>